<keyword evidence="1" id="KW-0472">Membrane</keyword>
<evidence type="ECO:0000256" key="1">
    <source>
        <dbReference type="SAM" id="Phobius"/>
    </source>
</evidence>
<gene>
    <name evidence="2" type="ORF">Mal15_68660</name>
</gene>
<organism evidence="2 3">
    <name type="scientific">Stieleria maiorica</name>
    <dbReference type="NCBI Taxonomy" id="2795974"/>
    <lineage>
        <taxon>Bacteria</taxon>
        <taxon>Pseudomonadati</taxon>
        <taxon>Planctomycetota</taxon>
        <taxon>Planctomycetia</taxon>
        <taxon>Pirellulales</taxon>
        <taxon>Pirellulaceae</taxon>
        <taxon>Stieleria</taxon>
    </lineage>
</organism>
<evidence type="ECO:0000313" key="3">
    <source>
        <dbReference type="Proteomes" id="UP000321353"/>
    </source>
</evidence>
<dbReference type="EMBL" id="CP036264">
    <property type="protein sequence ID" value="QEG02745.1"/>
    <property type="molecule type" value="Genomic_DNA"/>
</dbReference>
<feature type="transmembrane region" description="Helical" evidence="1">
    <location>
        <begin position="271"/>
        <end position="296"/>
    </location>
</feature>
<evidence type="ECO:0000313" key="2">
    <source>
        <dbReference type="EMBL" id="QEG02745.1"/>
    </source>
</evidence>
<dbReference type="KEGG" id="smam:Mal15_68660"/>
<reference evidence="2 3" key="1">
    <citation type="submission" date="2019-02" db="EMBL/GenBank/DDBJ databases">
        <title>Planctomycetal bacteria perform biofilm scaping via a novel small molecule.</title>
        <authorList>
            <person name="Jeske O."/>
            <person name="Boedeker C."/>
            <person name="Wiegand S."/>
            <person name="Breitling P."/>
            <person name="Kallscheuer N."/>
            <person name="Jogler M."/>
            <person name="Rohde M."/>
            <person name="Petersen J."/>
            <person name="Medema M.H."/>
            <person name="Surup F."/>
            <person name="Jogler C."/>
        </authorList>
    </citation>
    <scope>NUCLEOTIDE SEQUENCE [LARGE SCALE GENOMIC DNA]</scope>
    <source>
        <strain evidence="2 3">Mal15</strain>
    </source>
</reference>
<keyword evidence="3" id="KW-1185">Reference proteome</keyword>
<feature type="transmembrane region" description="Helical" evidence="1">
    <location>
        <begin position="138"/>
        <end position="158"/>
    </location>
</feature>
<feature type="transmembrane region" description="Helical" evidence="1">
    <location>
        <begin position="170"/>
        <end position="190"/>
    </location>
</feature>
<protein>
    <submittedName>
        <fullName evidence="2">Uncharacterized protein</fullName>
    </submittedName>
</protein>
<feature type="transmembrane region" description="Helical" evidence="1">
    <location>
        <begin position="238"/>
        <end position="259"/>
    </location>
</feature>
<keyword evidence="1" id="KW-1133">Transmembrane helix</keyword>
<sequence>MPRKCTYCGLTTHKKEATTCLLCNKPFVTVPSAPAAPPQERDTRLALCRHCEVMVRPTDDGACRLCGLEMDSVGQPVATLDSTASTVTLDASAYKSTRVGLFTYFFGICGAVLTLAGVLPATLICLAADLQVSVHDTIFLVVILLLVFSLSGFAGQLLCFSIPPETDARLFLSIAVALRLAAIAMNVFVTQSVGNMIPSIAALSFFPSLLSNICFLLFLKQVTRYLNEPAVELRVTRFFAFVFALIILLALCIGIQTMLISLPGNQSLSSAIGLVLGCFLVFARIALTISYAGLVLDTARALPPINVRRTPDARLLAIPCGSD</sequence>
<feature type="transmembrane region" description="Helical" evidence="1">
    <location>
        <begin position="101"/>
        <end position="126"/>
    </location>
</feature>
<keyword evidence="1" id="KW-0812">Transmembrane</keyword>
<accession>A0A5B9MS32</accession>
<dbReference type="AlphaFoldDB" id="A0A5B9MS32"/>
<proteinExistence type="predicted"/>
<name>A0A5B9MS32_9BACT</name>
<feature type="transmembrane region" description="Helical" evidence="1">
    <location>
        <begin position="196"/>
        <end position="218"/>
    </location>
</feature>
<dbReference type="Proteomes" id="UP000321353">
    <property type="component" value="Chromosome"/>
</dbReference>